<organism evidence="2 3">
    <name type="scientific">Candidatus Finniella inopinata</name>
    <dbReference type="NCBI Taxonomy" id="1696036"/>
    <lineage>
        <taxon>Bacteria</taxon>
        <taxon>Pseudomonadati</taxon>
        <taxon>Pseudomonadota</taxon>
        <taxon>Alphaproteobacteria</taxon>
        <taxon>Holosporales</taxon>
        <taxon>Candidatus Paracaedibacteraceae</taxon>
        <taxon>Candidatus Finniella</taxon>
    </lineage>
</organism>
<gene>
    <name evidence="2" type="ORF">EQU50_08190</name>
</gene>
<dbReference type="OrthoDB" id="8481365at2"/>
<dbReference type="PROSITE" id="PS50943">
    <property type="entry name" value="HTH_CROC1"/>
    <property type="match status" value="1"/>
</dbReference>
<dbReference type="Gene3D" id="1.10.260.40">
    <property type="entry name" value="lambda repressor-like DNA-binding domains"/>
    <property type="match status" value="1"/>
</dbReference>
<dbReference type="AlphaFoldDB" id="A0A4Q7DG41"/>
<keyword evidence="2" id="KW-0238">DNA-binding</keyword>
<dbReference type="Proteomes" id="UP000293550">
    <property type="component" value="Unassembled WGS sequence"/>
</dbReference>
<dbReference type="InterPro" id="IPR031856">
    <property type="entry name" value="YdaS_toxin-like"/>
</dbReference>
<dbReference type="InterPro" id="IPR001387">
    <property type="entry name" value="Cro/C1-type_HTH"/>
</dbReference>
<comment type="caution">
    <text evidence="2">The sequence shown here is derived from an EMBL/GenBank/DDBJ whole genome shotgun (WGS) entry which is preliminary data.</text>
</comment>
<keyword evidence="3" id="KW-1185">Reference proteome</keyword>
<dbReference type="RefSeq" id="WP_130154635.1">
    <property type="nucleotide sequence ID" value="NZ_SCFB01000026.1"/>
</dbReference>
<reference evidence="2 3" key="1">
    <citation type="submission" date="2018-10" db="EMBL/GenBank/DDBJ databases">
        <title>An updated phylogeny of the Alphaproteobacteria reveals that the parasitic Rickettsiales and Holosporales have independent origins.</title>
        <authorList>
            <person name="Munoz-Gomez S.A."/>
            <person name="Hess S."/>
            <person name="Burger G."/>
            <person name="Lang B.F."/>
            <person name="Susko E."/>
            <person name="Slamovits C.H."/>
            <person name="Roger A.J."/>
        </authorList>
    </citation>
    <scope>NUCLEOTIDE SEQUENCE [LARGE SCALE GENOMIC DNA]</scope>
    <source>
        <strain evidence="2">HOLO01</strain>
    </source>
</reference>
<dbReference type="SUPFAM" id="SSF47413">
    <property type="entry name" value="lambda repressor-like DNA-binding domains"/>
    <property type="match status" value="1"/>
</dbReference>
<evidence type="ECO:0000259" key="1">
    <source>
        <dbReference type="PROSITE" id="PS50943"/>
    </source>
</evidence>
<dbReference type="EMBL" id="SCFB01000026">
    <property type="protein sequence ID" value="RZI45105.1"/>
    <property type="molecule type" value="Genomic_DNA"/>
</dbReference>
<dbReference type="GO" id="GO:0003677">
    <property type="term" value="F:DNA binding"/>
    <property type="evidence" value="ECO:0007669"/>
    <property type="project" value="UniProtKB-KW"/>
</dbReference>
<name>A0A4Q7DG41_9PROT</name>
<sequence>MARQNLNIEKLQNAIELVGGISALSSKSKISYQSIIDWRSGRKAPSVESCIKIEQATDGKISRKDLLPDFPWGDTK</sequence>
<proteinExistence type="predicted"/>
<accession>A0A4Q7DG41</accession>
<dbReference type="Pfam" id="PF15943">
    <property type="entry name" value="YdaS_toxin"/>
    <property type="match status" value="1"/>
</dbReference>
<feature type="domain" description="HTH cro/C1-type" evidence="1">
    <location>
        <begin position="22"/>
        <end position="66"/>
    </location>
</feature>
<evidence type="ECO:0000313" key="3">
    <source>
        <dbReference type="Proteomes" id="UP000293550"/>
    </source>
</evidence>
<evidence type="ECO:0000313" key="2">
    <source>
        <dbReference type="EMBL" id="RZI45105.1"/>
    </source>
</evidence>
<dbReference type="InterPro" id="IPR010982">
    <property type="entry name" value="Lambda_DNA-bd_dom_sf"/>
</dbReference>
<protein>
    <submittedName>
        <fullName evidence="2">DNA-binding protein</fullName>
    </submittedName>
</protein>